<name>A0AB39SMX7_9ACTN</name>
<sequence length="178" mass="18632">MNEVAGKTHGTLTKSVARSPDAPGPQGLMLVEVWPAGAAYAWETRDQRLCSATVTATMVREKSCATNPLDPPVTSPRGLQPIFTLFTDGWVRLFGADHQQVTSATCGGAPLEVRRVGTVAGGARTLYAAWFPDYTKGSIELSLSHGGTTSKAPLALGDAGDRTCSPASRAPHQASPVN</sequence>
<dbReference type="EMBL" id="CP163444">
    <property type="protein sequence ID" value="XDQ69077.1"/>
    <property type="molecule type" value="Genomic_DNA"/>
</dbReference>
<dbReference type="RefSeq" id="WP_369141820.1">
    <property type="nucleotide sequence ID" value="NZ_CP163444.1"/>
</dbReference>
<evidence type="ECO:0000313" key="2">
    <source>
        <dbReference type="EMBL" id="XDQ69077.1"/>
    </source>
</evidence>
<protein>
    <submittedName>
        <fullName evidence="2">Uncharacterized protein</fullName>
    </submittedName>
</protein>
<dbReference type="AlphaFoldDB" id="A0AB39SMX7"/>
<evidence type="ECO:0000256" key="1">
    <source>
        <dbReference type="SAM" id="MobiDB-lite"/>
    </source>
</evidence>
<organism evidence="2">
    <name type="scientific">Streptomyces sp. R44</name>
    <dbReference type="NCBI Taxonomy" id="3238633"/>
    <lineage>
        <taxon>Bacteria</taxon>
        <taxon>Bacillati</taxon>
        <taxon>Actinomycetota</taxon>
        <taxon>Actinomycetes</taxon>
        <taxon>Kitasatosporales</taxon>
        <taxon>Streptomycetaceae</taxon>
        <taxon>Streptomyces</taxon>
    </lineage>
</organism>
<feature type="region of interest" description="Disordered" evidence="1">
    <location>
        <begin position="1"/>
        <end position="24"/>
    </location>
</feature>
<accession>A0AB39SMX7</accession>
<gene>
    <name evidence="2" type="ORF">AB5J54_00280</name>
</gene>
<feature type="region of interest" description="Disordered" evidence="1">
    <location>
        <begin position="153"/>
        <end position="178"/>
    </location>
</feature>
<proteinExistence type="predicted"/>
<reference evidence="2" key="1">
    <citation type="submission" date="2024-07" db="EMBL/GenBank/DDBJ databases">
        <authorList>
            <person name="Yu S.T."/>
        </authorList>
    </citation>
    <scope>NUCLEOTIDE SEQUENCE</scope>
    <source>
        <strain evidence="2">R44</strain>
    </source>
</reference>